<accession>A0A0M0BSR4</accession>
<dbReference type="EMBL" id="LFWZ01000004">
    <property type="protein sequence ID" value="KON31459.1"/>
    <property type="molecule type" value="Genomic_DNA"/>
</dbReference>
<evidence type="ECO:0008006" key="3">
    <source>
        <dbReference type="Google" id="ProtNLM"/>
    </source>
</evidence>
<proteinExistence type="predicted"/>
<evidence type="ECO:0000313" key="2">
    <source>
        <dbReference type="Proteomes" id="UP000037210"/>
    </source>
</evidence>
<name>A0A0M0BSR4_9ARCH</name>
<dbReference type="AlphaFoldDB" id="A0A0M0BSR4"/>
<reference evidence="1 2" key="1">
    <citation type="submission" date="2015-06" db="EMBL/GenBank/DDBJ databases">
        <title>New insights into the roles of widespread benthic archaea in carbon and nitrogen cycling.</title>
        <authorList>
            <person name="Lazar C.S."/>
            <person name="Baker B.J."/>
            <person name="Seitz K.W."/>
            <person name="Hyde A.S."/>
            <person name="Dick G.J."/>
            <person name="Hinrichs K.-U."/>
            <person name="Teske A.P."/>
        </authorList>
    </citation>
    <scope>NUCLEOTIDE SEQUENCE [LARGE SCALE GENOMIC DNA]</scope>
    <source>
        <strain evidence="1">DG-45</strain>
    </source>
</reference>
<dbReference type="InterPro" id="IPR006230">
    <property type="entry name" value="MutL"/>
</dbReference>
<dbReference type="Proteomes" id="UP000037210">
    <property type="component" value="Unassembled WGS sequence"/>
</dbReference>
<dbReference type="Pfam" id="PF13941">
    <property type="entry name" value="MutL"/>
    <property type="match status" value="1"/>
</dbReference>
<protein>
    <recommendedName>
        <fullName evidence="3">Methylaspartate mutase</fullName>
    </recommendedName>
</protein>
<organism evidence="1 2">
    <name type="scientific">miscellaneous Crenarchaeota group-15 archaeon DG-45</name>
    <dbReference type="NCBI Taxonomy" id="1685127"/>
    <lineage>
        <taxon>Archaea</taxon>
        <taxon>Candidatus Bathyarchaeota</taxon>
        <taxon>MCG-15</taxon>
    </lineage>
</organism>
<gene>
    <name evidence="1" type="ORF">AC482_00590</name>
</gene>
<feature type="non-terminal residue" evidence="1">
    <location>
        <position position="1"/>
    </location>
</feature>
<evidence type="ECO:0000313" key="1">
    <source>
        <dbReference type="EMBL" id="KON31459.1"/>
    </source>
</evidence>
<comment type="caution">
    <text evidence="1">The sequence shown here is derived from an EMBL/GenBank/DDBJ whole genome shotgun (WGS) entry which is preliminary data.</text>
</comment>
<sequence length="385" mass="42035">REAIRRVFMEHVMAHAPGYDELMRWASAPIIPTPAGEGAMFRRVAERFRENVLGVGLGGATTNVYSIYRGKYLATLSANLGMSYSIYNVLREIEAGRITRWLPFRVEEEALCNSIHNKATHPTTIPQTIEDLLIEHAVAREAIRLGLQEHMTLASPLRGAVSETGLIGAGFTASEAPASYIDMKEVDWICGTGGLLSHAPRRAQSALILIDSFQPEGVTKLAQDSIFMMPHLGVISTVHPDAALEIFERDCLVRLGTCVTFAGAMDEDREAGRLEGELPGGEPFDADIRGGAMMRIPLDPGDRATLRIEPRKGVDVGKEPGRRLETVVEGGEVGIIIDARGRPLEPPGDEEERIGRLLDWLQALEAYPRGHRDGMRDAVGPGGTE</sequence>